<organism evidence="1 2">
    <name type="scientific">Mycolicibacterium alvei</name>
    <dbReference type="NCBI Taxonomy" id="67081"/>
    <lineage>
        <taxon>Bacteria</taxon>
        <taxon>Bacillati</taxon>
        <taxon>Actinomycetota</taxon>
        <taxon>Actinomycetes</taxon>
        <taxon>Mycobacteriales</taxon>
        <taxon>Mycobacteriaceae</taxon>
        <taxon>Mycolicibacterium</taxon>
    </lineage>
</organism>
<accession>A0A6N4V3Z2</accession>
<gene>
    <name evidence="1" type="ORF">MALV_55970</name>
</gene>
<keyword evidence="1" id="KW-0614">Plasmid</keyword>
<reference evidence="1 2" key="1">
    <citation type="journal article" date="2019" name="Emerg. Microbes Infect.">
        <title>Comprehensive subspecies identification of 175 nontuberculous mycobacteria species based on 7547 genomic profiles.</title>
        <authorList>
            <person name="Matsumoto Y."/>
            <person name="Kinjo T."/>
            <person name="Motooka D."/>
            <person name="Nabeya D."/>
            <person name="Jung N."/>
            <person name="Uechi K."/>
            <person name="Horii T."/>
            <person name="Iida T."/>
            <person name="Fujita J."/>
            <person name="Nakamura S."/>
        </authorList>
    </citation>
    <scope>NUCLEOTIDE SEQUENCE [LARGE SCALE GENOMIC DNA]</scope>
    <source>
        <strain evidence="1 2">JCM 12272</strain>
        <plasmid evidence="1">pJCM12272</plasmid>
    </source>
</reference>
<evidence type="ECO:0000313" key="2">
    <source>
        <dbReference type="Proteomes" id="UP000466906"/>
    </source>
</evidence>
<geneLocation type="plasmid" evidence="1 2">
    <name>pJCM12272</name>
</geneLocation>
<sequence>MNVSTIPEGHTTIAWTTVRLLCQTILDHGPAPLPGEVASALAELVHQSEHPEPAPGLGLLKERVLPPGVGSLLNIIGGAMRLSNLVAERTPTPGSAQRLADLADLSRFVLAAGACNGRASTELRSAVLSGVQKALRQLMQEVR</sequence>
<proteinExistence type="predicted"/>
<dbReference type="Proteomes" id="UP000466906">
    <property type="component" value="Plasmid pJCM12272"/>
</dbReference>
<dbReference type="KEGG" id="malv:MALV_55970"/>
<dbReference type="RefSeq" id="WP_163670537.1">
    <property type="nucleotide sequence ID" value="NZ_AP022566.1"/>
</dbReference>
<dbReference type="AlphaFoldDB" id="A0A6N4V3Z2"/>
<protein>
    <submittedName>
        <fullName evidence="1">Uncharacterized protein</fullName>
    </submittedName>
</protein>
<name>A0A6N4V3Z2_9MYCO</name>
<keyword evidence="2" id="KW-1185">Reference proteome</keyword>
<dbReference type="EMBL" id="AP022566">
    <property type="protein sequence ID" value="BBX30472.1"/>
    <property type="molecule type" value="Genomic_DNA"/>
</dbReference>
<evidence type="ECO:0000313" key="1">
    <source>
        <dbReference type="EMBL" id="BBX30472.1"/>
    </source>
</evidence>